<dbReference type="eggNOG" id="KOG1046">
    <property type="taxonomic scope" value="Eukaryota"/>
</dbReference>
<keyword evidence="13" id="KW-0735">Signal-anchor</keyword>
<evidence type="ECO:0000256" key="2">
    <source>
        <dbReference type="ARBA" id="ARBA00004401"/>
    </source>
</evidence>
<accession>A7SCU3</accession>
<evidence type="ECO:0000256" key="7">
    <source>
        <dbReference type="ARBA" id="ARBA00022670"/>
    </source>
</evidence>
<evidence type="ECO:0000259" key="24">
    <source>
        <dbReference type="Pfam" id="PF11838"/>
    </source>
</evidence>
<comment type="subcellular location">
    <subcellularLocation>
        <location evidence="2">Cell membrane</location>
        <topology evidence="2">Single-pass type II membrane protein</topology>
    </subcellularLocation>
</comment>
<dbReference type="Proteomes" id="UP000001593">
    <property type="component" value="Unassembled WGS sequence"/>
</dbReference>
<comment type="similarity">
    <text evidence="3 22">Belongs to the peptidase M1 family.</text>
</comment>
<dbReference type="HOGENOM" id="CLU_003705_2_2_1"/>
<dbReference type="FunFam" id="2.60.40.1730:FF:000023">
    <property type="entry name" value="Aminopeptidase"/>
    <property type="match status" value="1"/>
</dbReference>
<organism evidence="26 27">
    <name type="scientific">Nematostella vectensis</name>
    <name type="common">Starlet sea anemone</name>
    <dbReference type="NCBI Taxonomy" id="45351"/>
    <lineage>
        <taxon>Eukaryota</taxon>
        <taxon>Metazoa</taxon>
        <taxon>Cnidaria</taxon>
        <taxon>Anthozoa</taxon>
        <taxon>Hexacorallia</taxon>
        <taxon>Actiniaria</taxon>
        <taxon>Edwardsiidae</taxon>
        <taxon>Nematostella</taxon>
    </lineage>
</organism>
<evidence type="ECO:0000259" key="23">
    <source>
        <dbReference type="Pfam" id="PF01433"/>
    </source>
</evidence>
<dbReference type="InterPro" id="IPR024571">
    <property type="entry name" value="ERAP1-like_C_dom"/>
</dbReference>
<dbReference type="OMA" id="MFPVMVK"/>
<evidence type="ECO:0000256" key="17">
    <source>
        <dbReference type="ARBA" id="ARBA00023157"/>
    </source>
</evidence>
<evidence type="ECO:0000256" key="11">
    <source>
        <dbReference type="ARBA" id="ARBA00022833"/>
    </source>
</evidence>
<keyword evidence="12" id="KW-0106">Calcium</keyword>
<dbReference type="InterPro" id="IPR014782">
    <property type="entry name" value="Peptidase_M1_dom"/>
</dbReference>
<evidence type="ECO:0000259" key="25">
    <source>
        <dbReference type="Pfam" id="PF17900"/>
    </source>
</evidence>
<evidence type="ECO:0000256" key="4">
    <source>
        <dbReference type="ARBA" id="ARBA00011748"/>
    </source>
</evidence>
<dbReference type="CDD" id="cd09601">
    <property type="entry name" value="M1_APN-Q_like"/>
    <property type="match status" value="1"/>
</dbReference>
<dbReference type="InterPro" id="IPR027268">
    <property type="entry name" value="Peptidase_M4/M1_CTD_sf"/>
</dbReference>
<keyword evidence="9 20" id="KW-0479">Metal-binding</keyword>
<keyword evidence="6" id="KW-1003">Cell membrane</keyword>
<dbReference type="EC" id="3.4.11.-" evidence="22"/>
<dbReference type="InterPro" id="IPR050344">
    <property type="entry name" value="Peptidase_M1_aminopeptidases"/>
</dbReference>
<dbReference type="Gene3D" id="1.25.50.20">
    <property type="match status" value="1"/>
</dbReference>
<dbReference type="GO" id="GO:0070006">
    <property type="term" value="F:metalloaminopeptidase activity"/>
    <property type="evidence" value="ECO:0000318"/>
    <property type="project" value="GO_Central"/>
</dbReference>
<comment type="subunit">
    <text evidence="4">Homodimer; disulfide-linked.</text>
</comment>
<dbReference type="Gene3D" id="2.60.40.1730">
    <property type="entry name" value="tricorn interacting facor f3 domain"/>
    <property type="match status" value="1"/>
</dbReference>
<evidence type="ECO:0000256" key="1">
    <source>
        <dbReference type="ARBA" id="ARBA00001703"/>
    </source>
</evidence>
<keyword evidence="11 20" id="KW-0862">Zinc</keyword>
<keyword evidence="17" id="KW-1015">Disulfide bond</keyword>
<feature type="domain" description="Aminopeptidase N-like N-terminal" evidence="25">
    <location>
        <begin position="34"/>
        <end position="217"/>
    </location>
</feature>
<sequence length="830" mass="95374">PVESSTEEPTRPAGPATPGTEAWWNVRLPYGVIPVHYNLFLNVTLDRDHFHGKVDIYINVFKATKIIIVHNRRLNVSDIDIRKTGSQGSLGIRQHFPFKKNQFYVMEAEQSLEPSLYVVSISYKGFYSKGLRGFYRSSFTQNNGQRVYFVATQFEPVKAREAFPCFDEPGMKATFNITIAHRPDYVALSNMPIYQSKIIDGQRHDYFEQSVVMSTYLVAFTVGDFYYKETVTENNVKMRVYSRREALDTTEYAIRVGRDVLKLFDQYYDMGYSLTKLDMIGLPEFGPGAMENWGLIKYRESYLLWNKESSEDAKYNVARIIAHELAHQWFGNIVTMAWWDDLWLNEAFATLMAYKGADAAEPSWHVDQHFLVDTVEVAMTLDGLASSHPIRVPVISPDEIGEIFDAISYSKGATVLRMLEYIIGNDTFIDGLRRYLKTHAYGNANTDDLWESFRQASCTRGSCVDVKYIMDTWTLQMGYPVVMIKKAKDKTPSFAVTQKHFLFDPMANVSASKYKSPYNYKWMIPFTYVTDQQLQAQNRWMDRNSSKSRVLASLHHYRNSSNTWIKGNHGNLGFYLVNYEDDNWDALADQLRTNHTVLGVADRAGLLFNAFKLAMGSQLNYTKAFAITEFLRKEDSYMCWGVVGTAAKYLKMVLPQSSKAYVYLKKYLVHQGEPQYRKLGFNDEGGHGELYKREILLDMFCDAGVASCVDNATAMFKEWMDNPNSFVIPPNLRRLVYSQGVANGGEKEWNFLFDQLSKNPSASDQRRMIVGLAATKQSWLLARYLNYALDPLKIKQSLMRFAIEAVAEHPTGRTIAWDFVRMNWDVLVEK</sequence>
<comment type="cofactor">
    <cofactor evidence="20 22">
        <name>Zn(2+)</name>
        <dbReference type="ChEBI" id="CHEBI:29105"/>
    </cofactor>
    <text evidence="20 22">Binds 1 zinc ion per subunit.</text>
</comment>
<dbReference type="Pfam" id="PF17900">
    <property type="entry name" value="Peptidase_M1_N"/>
    <property type="match status" value="1"/>
</dbReference>
<feature type="binding site" evidence="20">
    <location>
        <position position="346"/>
    </location>
    <ligand>
        <name>Zn(2+)</name>
        <dbReference type="ChEBI" id="CHEBI:29105"/>
        <note>catalytic</note>
    </ligand>
</feature>
<feature type="binding site" evidence="20">
    <location>
        <position position="327"/>
    </location>
    <ligand>
        <name>Zn(2+)</name>
        <dbReference type="ChEBI" id="CHEBI:29105"/>
        <note>catalytic</note>
    </ligand>
</feature>
<evidence type="ECO:0000256" key="14">
    <source>
        <dbReference type="ARBA" id="ARBA00022989"/>
    </source>
</evidence>
<evidence type="ECO:0000256" key="12">
    <source>
        <dbReference type="ARBA" id="ARBA00022837"/>
    </source>
</evidence>
<dbReference type="SUPFAM" id="SSF55486">
    <property type="entry name" value="Metalloproteases ('zincins'), catalytic domain"/>
    <property type="match status" value="1"/>
</dbReference>
<dbReference type="InterPro" id="IPR034016">
    <property type="entry name" value="M1_APN-typ"/>
</dbReference>
<feature type="non-terminal residue" evidence="26">
    <location>
        <position position="1"/>
    </location>
</feature>
<feature type="site" description="Transition state stabilizer" evidence="21">
    <location>
        <position position="409"/>
    </location>
</feature>
<evidence type="ECO:0000256" key="15">
    <source>
        <dbReference type="ARBA" id="ARBA00023049"/>
    </source>
</evidence>
<evidence type="ECO:0000256" key="8">
    <source>
        <dbReference type="ARBA" id="ARBA00022692"/>
    </source>
</evidence>
<evidence type="ECO:0000256" key="20">
    <source>
        <dbReference type="PIRSR" id="PIRSR634016-3"/>
    </source>
</evidence>
<dbReference type="GO" id="GO:0006508">
    <property type="term" value="P:proteolysis"/>
    <property type="evidence" value="ECO:0000318"/>
    <property type="project" value="GO_Central"/>
</dbReference>
<name>A7SCU3_NEMVE</name>
<dbReference type="FunFam" id="2.60.40.1910:FF:000003">
    <property type="entry name" value="Aminopeptidase"/>
    <property type="match status" value="1"/>
</dbReference>
<dbReference type="GO" id="GO:0004230">
    <property type="term" value="F:glutamyl aminopeptidase activity"/>
    <property type="evidence" value="ECO:0007669"/>
    <property type="project" value="UniProtKB-EC"/>
</dbReference>
<dbReference type="Pfam" id="PF11838">
    <property type="entry name" value="ERAP1_C"/>
    <property type="match status" value="1"/>
</dbReference>
<keyword evidence="27" id="KW-1185">Reference proteome</keyword>
<keyword evidence="14" id="KW-1133">Transmembrane helix</keyword>
<reference evidence="26 27" key="1">
    <citation type="journal article" date="2007" name="Science">
        <title>Sea anemone genome reveals ancestral eumetazoan gene repertoire and genomic organization.</title>
        <authorList>
            <person name="Putnam N.H."/>
            <person name="Srivastava M."/>
            <person name="Hellsten U."/>
            <person name="Dirks B."/>
            <person name="Chapman J."/>
            <person name="Salamov A."/>
            <person name="Terry A."/>
            <person name="Shapiro H."/>
            <person name="Lindquist E."/>
            <person name="Kapitonov V.V."/>
            <person name="Jurka J."/>
            <person name="Genikhovich G."/>
            <person name="Grigoriev I.V."/>
            <person name="Lucas S.M."/>
            <person name="Steele R.E."/>
            <person name="Finnerty J.R."/>
            <person name="Technau U."/>
            <person name="Martindale M.Q."/>
            <person name="Rokhsar D.S."/>
        </authorList>
    </citation>
    <scope>NUCLEOTIDE SEQUENCE [LARGE SCALE GENOMIC DNA]</scope>
    <source>
        <strain evidence="27">CH2 X CH6</strain>
    </source>
</reference>
<dbReference type="GO" id="GO:0005615">
    <property type="term" value="C:extracellular space"/>
    <property type="evidence" value="ECO:0000318"/>
    <property type="project" value="GO_Central"/>
</dbReference>
<keyword evidence="15 22" id="KW-0482">Metalloprotease</keyword>
<evidence type="ECO:0000256" key="22">
    <source>
        <dbReference type="RuleBase" id="RU364040"/>
    </source>
</evidence>
<dbReference type="PANTHER" id="PTHR11533">
    <property type="entry name" value="PROTEASE M1 ZINC METALLOPROTEASE"/>
    <property type="match status" value="1"/>
</dbReference>
<evidence type="ECO:0000256" key="18">
    <source>
        <dbReference type="ARBA" id="ARBA00023180"/>
    </source>
</evidence>
<evidence type="ECO:0000256" key="9">
    <source>
        <dbReference type="ARBA" id="ARBA00022723"/>
    </source>
</evidence>
<evidence type="ECO:0000256" key="3">
    <source>
        <dbReference type="ARBA" id="ARBA00010136"/>
    </source>
</evidence>
<feature type="domain" description="ERAP1-like C-terminal" evidence="24">
    <location>
        <begin position="564"/>
        <end position="830"/>
    </location>
</feature>
<dbReference type="Pfam" id="PF01433">
    <property type="entry name" value="Peptidase_M1"/>
    <property type="match status" value="1"/>
</dbReference>
<keyword evidence="10 22" id="KW-0378">Hydrolase</keyword>
<dbReference type="Gene3D" id="2.60.40.1910">
    <property type="match status" value="1"/>
</dbReference>
<dbReference type="InterPro" id="IPR042097">
    <property type="entry name" value="Aminopeptidase_N-like_N_sf"/>
</dbReference>
<dbReference type="Gene3D" id="1.10.390.10">
    <property type="entry name" value="Neutral Protease Domain 2"/>
    <property type="match status" value="1"/>
</dbReference>
<dbReference type="SUPFAM" id="SSF63737">
    <property type="entry name" value="Leukotriene A4 hydrolase N-terminal domain"/>
    <property type="match status" value="1"/>
</dbReference>
<evidence type="ECO:0000313" key="26">
    <source>
        <dbReference type="EMBL" id="EDO38460.1"/>
    </source>
</evidence>
<dbReference type="GO" id="GO:0043171">
    <property type="term" value="P:peptide catabolic process"/>
    <property type="evidence" value="ECO:0000318"/>
    <property type="project" value="GO_Central"/>
</dbReference>
<dbReference type="AlphaFoldDB" id="A7SCU3"/>
<gene>
    <name evidence="26" type="ORF">NEMVEDRAFT_v1g113714</name>
</gene>
<feature type="active site" description="Proton acceptor" evidence="19">
    <location>
        <position position="324"/>
    </location>
</feature>
<comment type="catalytic activity">
    <reaction evidence="1">
        <text>Release of N-terminal glutamate (and to a lesser extent aspartate) from a peptide.</text>
        <dbReference type="EC" id="3.4.11.7"/>
    </reaction>
</comment>
<keyword evidence="5 22" id="KW-0031">Aminopeptidase</keyword>
<evidence type="ECO:0000256" key="6">
    <source>
        <dbReference type="ARBA" id="ARBA00022475"/>
    </source>
</evidence>
<evidence type="ECO:0000256" key="5">
    <source>
        <dbReference type="ARBA" id="ARBA00022438"/>
    </source>
</evidence>
<protein>
    <recommendedName>
        <fullName evidence="22">Aminopeptidase</fullName>
        <ecNumber evidence="22">3.4.11.-</ecNumber>
    </recommendedName>
</protein>
<keyword evidence="18" id="KW-0325">Glycoprotein</keyword>
<dbReference type="GO" id="GO:0008270">
    <property type="term" value="F:zinc ion binding"/>
    <property type="evidence" value="ECO:0007669"/>
    <property type="project" value="UniProtKB-UniRule"/>
</dbReference>
<feature type="domain" description="Peptidase M1 membrane alanine aminopeptidase" evidence="23">
    <location>
        <begin position="252"/>
        <end position="473"/>
    </location>
</feature>
<evidence type="ECO:0000256" key="13">
    <source>
        <dbReference type="ARBA" id="ARBA00022968"/>
    </source>
</evidence>
<keyword evidence="7 22" id="KW-0645">Protease</keyword>
<proteinExistence type="inferred from homology"/>
<dbReference type="FunFam" id="1.25.50.20:FF:000001">
    <property type="entry name" value="Aminopeptidase"/>
    <property type="match status" value="1"/>
</dbReference>
<evidence type="ECO:0000256" key="10">
    <source>
        <dbReference type="ARBA" id="ARBA00022801"/>
    </source>
</evidence>
<keyword evidence="16" id="KW-0472">Membrane</keyword>
<dbReference type="GO" id="GO:0005886">
    <property type="term" value="C:plasma membrane"/>
    <property type="evidence" value="ECO:0007669"/>
    <property type="project" value="UniProtKB-SubCell"/>
</dbReference>
<evidence type="ECO:0000256" key="21">
    <source>
        <dbReference type="PIRSR" id="PIRSR634016-4"/>
    </source>
</evidence>
<dbReference type="PRINTS" id="PR00756">
    <property type="entry name" value="ALADIPTASE"/>
</dbReference>
<dbReference type="EMBL" id="DS469625">
    <property type="protein sequence ID" value="EDO38460.1"/>
    <property type="molecule type" value="Genomic_DNA"/>
</dbReference>
<dbReference type="FunFam" id="1.10.390.10:FF:000019">
    <property type="entry name" value="Aminopeptidase"/>
    <property type="match status" value="1"/>
</dbReference>
<keyword evidence="8" id="KW-0812">Transmembrane</keyword>
<evidence type="ECO:0000256" key="16">
    <source>
        <dbReference type="ARBA" id="ARBA00023136"/>
    </source>
</evidence>
<feature type="binding site" evidence="20">
    <location>
        <position position="323"/>
    </location>
    <ligand>
        <name>Zn(2+)</name>
        <dbReference type="ChEBI" id="CHEBI:29105"/>
        <note>catalytic</note>
    </ligand>
</feature>
<evidence type="ECO:0000313" key="27">
    <source>
        <dbReference type="Proteomes" id="UP000001593"/>
    </source>
</evidence>
<evidence type="ECO:0000256" key="19">
    <source>
        <dbReference type="PIRSR" id="PIRSR634016-1"/>
    </source>
</evidence>
<dbReference type="InterPro" id="IPR001930">
    <property type="entry name" value="Peptidase_M1"/>
</dbReference>
<dbReference type="PANTHER" id="PTHR11533:SF276">
    <property type="entry name" value="GLUTAMYL AMINOPEPTIDASE"/>
    <property type="match status" value="1"/>
</dbReference>
<dbReference type="PhylomeDB" id="A7SCU3"/>
<dbReference type="InterPro" id="IPR045357">
    <property type="entry name" value="Aminopeptidase_N-like_N"/>
</dbReference>
<dbReference type="InParanoid" id="A7SCU3"/>